<dbReference type="GO" id="GO:0003723">
    <property type="term" value="F:RNA binding"/>
    <property type="evidence" value="ECO:0007669"/>
    <property type="project" value="InterPro"/>
</dbReference>
<dbReference type="InterPro" id="IPR046960">
    <property type="entry name" value="PPR_At4g14850-like_plant"/>
</dbReference>
<dbReference type="InterPro" id="IPR002885">
    <property type="entry name" value="PPR_rpt"/>
</dbReference>
<protein>
    <recommendedName>
        <fullName evidence="4">Pentatricopeptide repeat-containing protein</fullName>
    </recommendedName>
</protein>
<reference evidence="3" key="2">
    <citation type="journal article" date="2015" name="Data Brief">
        <title>Shoot transcriptome of the giant reed, Arundo donax.</title>
        <authorList>
            <person name="Barrero R.A."/>
            <person name="Guerrero F.D."/>
            <person name="Moolhuijzen P."/>
            <person name="Goolsby J.A."/>
            <person name="Tidwell J."/>
            <person name="Bellgard S.E."/>
            <person name="Bellgard M.I."/>
        </authorList>
    </citation>
    <scope>NUCLEOTIDE SEQUENCE</scope>
    <source>
        <tissue evidence="3">Shoot tissue taken approximately 20 cm above the soil surface</tissue>
    </source>
</reference>
<dbReference type="PANTHER" id="PTHR47926:SF437">
    <property type="entry name" value="PENTACOTRIPEPTIDE-REPEAT REGION OF PRORP DOMAIN-CONTAINING PROTEIN"/>
    <property type="match status" value="1"/>
</dbReference>
<evidence type="ECO:0000256" key="2">
    <source>
        <dbReference type="ARBA" id="ARBA00022946"/>
    </source>
</evidence>
<dbReference type="AlphaFoldDB" id="A0A0A9FHR0"/>
<dbReference type="Gene3D" id="1.25.40.10">
    <property type="entry name" value="Tetratricopeptide repeat domain"/>
    <property type="match status" value="1"/>
</dbReference>
<keyword evidence="1" id="KW-0677">Repeat</keyword>
<sequence length="92" mass="10475">MVDLLGRCGHLDEAIELIEKIPSGPNGIVFSSLLFACVFHGDVAMAEKVMRKSAVVVDPRNVRNYVIMRNLYAARKRWRDAMRMKDEINRLG</sequence>
<accession>A0A0A9FHR0</accession>
<dbReference type="GO" id="GO:0009451">
    <property type="term" value="P:RNA modification"/>
    <property type="evidence" value="ECO:0007669"/>
    <property type="project" value="InterPro"/>
</dbReference>
<evidence type="ECO:0008006" key="4">
    <source>
        <dbReference type="Google" id="ProtNLM"/>
    </source>
</evidence>
<evidence type="ECO:0000313" key="3">
    <source>
        <dbReference type="EMBL" id="JAE10774.1"/>
    </source>
</evidence>
<dbReference type="InterPro" id="IPR011990">
    <property type="entry name" value="TPR-like_helical_dom_sf"/>
</dbReference>
<name>A0A0A9FHR0_ARUDO</name>
<reference evidence="3" key="1">
    <citation type="submission" date="2014-09" db="EMBL/GenBank/DDBJ databases">
        <authorList>
            <person name="Magalhaes I.L.F."/>
            <person name="Oliveira U."/>
            <person name="Santos F.R."/>
            <person name="Vidigal T.H.D.A."/>
            <person name="Brescovit A.D."/>
            <person name="Santos A.J."/>
        </authorList>
    </citation>
    <scope>NUCLEOTIDE SEQUENCE</scope>
    <source>
        <tissue evidence="3">Shoot tissue taken approximately 20 cm above the soil surface</tissue>
    </source>
</reference>
<keyword evidence="2" id="KW-0809">Transit peptide</keyword>
<dbReference type="PANTHER" id="PTHR47926">
    <property type="entry name" value="PENTATRICOPEPTIDE REPEAT-CONTAINING PROTEIN"/>
    <property type="match status" value="1"/>
</dbReference>
<dbReference type="EMBL" id="GBRH01187122">
    <property type="protein sequence ID" value="JAE10774.1"/>
    <property type="molecule type" value="Transcribed_RNA"/>
</dbReference>
<proteinExistence type="predicted"/>
<dbReference type="Pfam" id="PF01535">
    <property type="entry name" value="PPR"/>
    <property type="match status" value="2"/>
</dbReference>
<evidence type="ECO:0000256" key="1">
    <source>
        <dbReference type="ARBA" id="ARBA00022737"/>
    </source>
</evidence>
<organism evidence="3">
    <name type="scientific">Arundo donax</name>
    <name type="common">Giant reed</name>
    <name type="synonym">Donax arundinaceus</name>
    <dbReference type="NCBI Taxonomy" id="35708"/>
    <lineage>
        <taxon>Eukaryota</taxon>
        <taxon>Viridiplantae</taxon>
        <taxon>Streptophyta</taxon>
        <taxon>Embryophyta</taxon>
        <taxon>Tracheophyta</taxon>
        <taxon>Spermatophyta</taxon>
        <taxon>Magnoliopsida</taxon>
        <taxon>Liliopsida</taxon>
        <taxon>Poales</taxon>
        <taxon>Poaceae</taxon>
        <taxon>PACMAD clade</taxon>
        <taxon>Arundinoideae</taxon>
        <taxon>Arundineae</taxon>
        <taxon>Arundo</taxon>
    </lineage>
</organism>